<proteinExistence type="predicted"/>
<feature type="transmembrane region" description="Helical" evidence="2">
    <location>
        <begin position="477"/>
        <end position="500"/>
    </location>
</feature>
<keyword evidence="2" id="KW-0812">Transmembrane</keyword>
<feature type="transmembrane region" description="Helical" evidence="2">
    <location>
        <begin position="151"/>
        <end position="172"/>
    </location>
</feature>
<feature type="transmembrane region" description="Helical" evidence="2">
    <location>
        <begin position="192"/>
        <end position="221"/>
    </location>
</feature>
<evidence type="ECO:0008006" key="5">
    <source>
        <dbReference type="Google" id="ProtNLM"/>
    </source>
</evidence>
<dbReference type="EMBL" id="CM035430">
    <property type="protein sequence ID" value="KAH7297599.1"/>
    <property type="molecule type" value="Genomic_DNA"/>
</dbReference>
<keyword evidence="4" id="KW-1185">Reference proteome</keyword>
<organism evidence="3 4">
    <name type="scientific">Ceratopteris richardii</name>
    <name type="common">Triangle waterfern</name>
    <dbReference type="NCBI Taxonomy" id="49495"/>
    <lineage>
        <taxon>Eukaryota</taxon>
        <taxon>Viridiplantae</taxon>
        <taxon>Streptophyta</taxon>
        <taxon>Embryophyta</taxon>
        <taxon>Tracheophyta</taxon>
        <taxon>Polypodiopsida</taxon>
        <taxon>Polypodiidae</taxon>
        <taxon>Polypodiales</taxon>
        <taxon>Pteridineae</taxon>
        <taxon>Pteridaceae</taxon>
        <taxon>Parkerioideae</taxon>
        <taxon>Ceratopteris</taxon>
    </lineage>
</organism>
<gene>
    <name evidence="3" type="ORF">KP509_25G003200</name>
</gene>
<keyword evidence="2" id="KW-0472">Membrane</keyword>
<feature type="compositionally biased region" description="Basic and acidic residues" evidence="1">
    <location>
        <begin position="103"/>
        <end position="121"/>
    </location>
</feature>
<keyword evidence="2" id="KW-1133">Transmembrane helix</keyword>
<feature type="region of interest" description="Disordered" evidence="1">
    <location>
        <begin position="27"/>
        <end position="54"/>
    </location>
</feature>
<name>A0A8T2RMC6_CERRI</name>
<sequence>MEQDPGSSLGGNHNLVYADFAESYGSFTEMGRGQSNTNHDASDPPITVSESRHDDTRRFEIEGGDHNLVYSDFADSGSLTEMGRGQSNAIHDASDPPVAVSESRQDDTRRSEIEELRKQQDKERETLVLSQRPLATLRYFLMAMLQLIGQAILYIASHKFLLLVSCFAVIGWRKLNTMKGPHEQFMQEASIYLRYVSWWVGLGIASSIGLGSGLHTFVLYLGPHIAMFTLKATLCGRVDLKTAAYDTAIFGKGPTWEFKNCLDFGDPLYPRVISSGRYNVPLLDILQEVHWEAVLWGAGTALGELPPYFVSRAARLSGDSLRKVEDLGTQDDPEIPRGTISGLVNKLKLWTLLHFRQFNFWTILIFASVPNPLFDLAGMMCGQLNVKFWKFFVPTLIGKAIIKTHIQTLFVIALCNNQLIEQLELILSELFKNIPFISRLLNGVLLHLQNAKQNYDSGPSTKEAATWKFSPALIWNLFVWIMLLCFICSIINATAQRYLLEIQTKKLERLRKKE</sequence>
<evidence type="ECO:0000256" key="2">
    <source>
        <dbReference type="SAM" id="Phobius"/>
    </source>
</evidence>
<protein>
    <recommendedName>
        <fullName evidence="5">Vacuole membrane protein KMS1</fullName>
    </recommendedName>
</protein>
<evidence type="ECO:0000256" key="1">
    <source>
        <dbReference type="SAM" id="MobiDB-lite"/>
    </source>
</evidence>
<dbReference type="Proteomes" id="UP000825935">
    <property type="component" value="Chromosome 25"/>
</dbReference>
<comment type="caution">
    <text evidence="3">The sequence shown here is derived from an EMBL/GenBank/DDBJ whole genome shotgun (WGS) entry which is preliminary data.</text>
</comment>
<evidence type="ECO:0000313" key="4">
    <source>
        <dbReference type="Proteomes" id="UP000825935"/>
    </source>
</evidence>
<dbReference type="OMA" id="QIICPTT"/>
<accession>A0A8T2RMC6</accession>
<evidence type="ECO:0000313" key="3">
    <source>
        <dbReference type="EMBL" id="KAH7297599.1"/>
    </source>
</evidence>
<feature type="region of interest" description="Disordered" evidence="1">
    <location>
        <begin position="81"/>
        <end position="121"/>
    </location>
</feature>
<dbReference type="AlphaFoldDB" id="A0A8T2RMC6"/>
<dbReference type="OrthoDB" id="2016540at2759"/>
<reference evidence="3" key="1">
    <citation type="submission" date="2021-08" db="EMBL/GenBank/DDBJ databases">
        <title>WGS assembly of Ceratopteris richardii.</title>
        <authorList>
            <person name="Marchant D.B."/>
            <person name="Chen G."/>
            <person name="Jenkins J."/>
            <person name="Shu S."/>
            <person name="Leebens-Mack J."/>
            <person name="Grimwood J."/>
            <person name="Schmutz J."/>
            <person name="Soltis P."/>
            <person name="Soltis D."/>
            <person name="Chen Z.-H."/>
        </authorList>
    </citation>
    <scope>NUCLEOTIDE SEQUENCE</scope>
    <source>
        <strain evidence="3">Whitten #5841</strain>
        <tissue evidence="3">Leaf</tissue>
    </source>
</reference>